<organism evidence="1 2">
    <name type="scientific">Reticulomyxa filosa</name>
    <dbReference type="NCBI Taxonomy" id="46433"/>
    <lineage>
        <taxon>Eukaryota</taxon>
        <taxon>Sar</taxon>
        <taxon>Rhizaria</taxon>
        <taxon>Retaria</taxon>
        <taxon>Foraminifera</taxon>
        <taxon>Monothalamids</taxon>
        <taxon>Reticulomyxidae</taxon>
        <taxon>Reticulomyxa</taxon>
    </lineage>
</organism>
<dbReference type="Proteomes" id="UP000023152">
    <property type="component" value="Unassembled WGS sequence"/>
</dbReference>
<proteinExistence type="predicted"/>
<protein>
    <submittedName>
        <fullName evidence="1">Uncharacterized protein</fullName>
    </submittedName>
</protein>
<evidence type="ECO:0000313" key="1">
    <source>
        <dbReference type="EMBL" id="ETO34159.1"/>
    </source>
</evidence>
<accession>X6P7W4</accession>
<reference evidence="1 2" key="1">
    <citation type="journal article" date="2013" name="Curr. Biol.">
        <title>The Genome of the Foraminiferan Reticulomyxa filosa.</title>
        <authorList>
            <person name="Glockner G."/>
            <person name="Hulsmann N."/>
            <person name="Schleicher M."/>
            <person name="Noegel A.A."/>
            <person name="Eichinger L."/>
            <person name="Gallinger C."/>
            <person name="Pawlowski J."/>
            <person name="Sierra R."/>
            <person name="Euteneuer U."/>
            <person name="Pillet L."/>
            <person name="Moustafa A."/>
            <person name="Platzer M."/>
            <person name="Groth M."/>
            <person name="Szafranski K."/>
            <person name="Schliwa M."/>
        </authorList>
    </citation>
    <scope>NUCLEOTIDE SEQUENCE [LARGE SCALE GENOMIC DNA]</scope>
</reference>
<gene>
    <name evidence="1" type="ORF">RFI_02935</name>
</gene>
<dbReference type="AlphaFoldDB" id="X6P7W4"/>
<comment type="caution">
    <text evidence="1">The sequence shown here is derived from an EMBL/GenBank/DDBJ whole genome shotgun (WGS) entry which is preliminary data.</text>
</comment>
<sequence>MITKYKIVDTTKLIKMRELLFGITTLSKMSNEYLNQSSFKIIWTLLQPIIIGKTKTIKNPFVVMIAIKVNNLPNVKETDVKNFKQLFKKELNYQLEYVQSFLVELVVNHKLYKINNYDELVMIIYGHGGDENKLVASVETVIT</sequence>
<evidence type="ECO:0000313" key="2">
    <source>
        <dbReference type="Proteomes" id="UP000023152"/>
    </source>
</evidence>
<keyword evidence="2" id="KW-1185">Reference proteome</keyword>
<dbReference type="EMBL" id="ASPP01002818">
    <property type="protein sequence ID" value="ETO34159.1"/>
    <property type="molecule type" value="Genomic_DNA"/>
</dbReference>
<name>X6P7W4_RETFI</name>